<sequence length="233" mass="25568">MTLLKQIPRRITIPVHHATRPFSHTPVLAAKNRIYTSIRTPDELHTLNLSSTHSSRPLLTLWTASWCPSCGEVAPILRELVEEEGVGEQEGGVGYAEVELDAMTIGDMGVRFMINSIPTLLAFSRAEPQMETRITRLEELKNRELLRTWIRKEASRRGEGGAGGSLFGGCEQPSISEISKIVPATETVRSALPAITSAIDLTLVPVSSSIAIKHLTWQRQATSSMAANGETMR</sequence>
<protein>
    <recommendedName>
        <fullName evidence="1">Thioredoxin domain-containing protein</fullName>
    </recommendedName>
</protein>
<evidence type="ECO:0000313" key="3">
    <source>
        <dbReference type="Proteomes" id="UP000016924"/>
    </source>
</evidence>
<dbReference type="SUPFAM" id="SSF52833">
    <property type="entry name" value="Thioredoxin-like"/>
    <property type="match status" value="1"/>
</dbReference>
<dbReference type="OrthoDB" id="19690at2759"/>
<dbReference type="GeneID" id="19897484"/>
<gene>
    <name evidence="2" type="ORF">W97_00173</name>
</gene>
<organism evidence="2 3">
    <name type="scientific">Coniosporium apollinis (strain CBS 100218)</name>
    <name type="common">Rock-inhabiting black yeast</name>
    <dbReference type="NCBI Taxonomy" id="1168221"/>
    <lineage>
        <taxon>Eukaryota</taxon>
        <taxon>Fungi</taxon>
        <taxon>Dikarya</taxon>
        <taxon>Ascomycota</taxon>
        <taxon>Pezizomycotina</taxon>
        <taxon>Dothideomycetes</taxon>
        <taxon>Dothideomycetes incertae sedis</taxon>
        <taxon>Coniosporium</taxon>
    </lineage>
</organism>
<name>R7YGE8_CONA1</name>
<dbReference type="OMA" id="SRQEAQF"/>
<evidence type="ECO:0000313" key="2">
    <source>
        <dbReference type="EMBL" id="EON60963.1"/>
    </source>
</evidence>
<evidence type="ECO:0000259" key="1">
    <source>
        <dbReference type="Pfam" id="PF00085"/>
    </source>
</evidence>
<dbReference type="Pfam" id="PF00085">
    <property type="entry name" value="Thioredoxin"/>
    <property type="match status" value="1"/>
</dbReference>
<keyword evidence="3" id="KW-1185">Reference proteome</keyword>
<dbReference type="eggNOG" id="ENOG502S5WK">
    <property type="taxonomic scope" value="Eukaryota"/>
</dbReference>
<proteinExistence type="predicted"/>
<reference evidence="3" key="1">
    <citation type="submission" date="2012-06" db="EMBL/GenBank/DDBJ databases">
        <title>The genome sequence of Coniosporium apollinis CBS 100218.</title>
        <authorList>
            <consortium name="The Broad Institute Genome Sequencing Platform"/>
            <person name="Cuomo C."/>
            <person name="Gorbushina A."/>
            <person name="Noack S."/>
            <person name="Walker B."/>
            <person name="Young S.K."/>
            <person name="Zeng Q."/>
            <person name="Gargeya S."/>
            <person name="Fitzgerald M."/>
            <person name="Haas B."/>
            <person name="Abouelleil A."/>
            <person name="Alvarado L."/>
            <person name="Arachchi H.M."/>
            <person name="Berlin A.M."/>
            <person name="Chapman S.B."/>
            <person name="Goldberg J."/>
            <person name="Griggs A."/>
            <person name="Gujja S."/>
            <person name="Hansen M."/>
            <person name="Howarth C."/>
            <person name="Imamovic A."/>
            <person name="Larimer J."/>
            <person name="McCowan C."/>
            <person name="Montmayeur A."/>
            <person name="Murphy C."/>
            <person name="Neiman D."/>
            <person name="Pearson M."/>
            <person name="Priest M."/>
            <person name="Roberts A."/>
            <person name="Saif S."/>
            <person name="Shea T."/>
            <person name="Sisk P."/>
            <person name="Sykes S."/>
            <person name="Wortman J."/>
            <person name="Nusbaum C."/>
            <person name="Birren B."/>
        </authorList>
    </citation>
    <scope>NUCLEOTIDE SEQUENCE [LARGE SCALE GENOMIC DNA]</scope>
    <source>
        <strain evidence="3">CBS 100218</strain>
    </source>
</reference>
<accession>R7YGE8</accession>
<dbReference type="Gene3D" id="3.40.30.10">
    <property type="entry name" value="Glutaredoxin"/>
    <property type="match status" value="1"/>
</dbReference>
<dbReference type="Proteomes" id="UP000016924">
    <property type="component" value="Unassembled WGS sequence"/>
</dbReference>
<dbReference type="InterPro" id="IPR036249">
    <property type="entry name" value="Thioredoxin-like_sf"/>
</dbReference>
<dbReference type="RefSeq" id="XP_007776280.1">
    <property type="nucleotide sequence ID" value="XM_007778090.1"/>
</dbReference>
<dbReference type="EMBL" id="JH767554">
    <property type="protein sequence ID" value="EON60963.1"/>
    <property type="molecule type" value="Genomic_DNA"/>
</dbReference>
<feature type="domain" description="Thioredoxin" evidence="1">
    <location>
        <begin position="54"/>
        <end position="131"/>
    </location>
</feature>
<dbReference type="AlphaFoldDB" id="R7YGE8"/>
<dbReference type="STRING" id="1168221.R7YGE8"/>
<dbReference type="InterPro" id="IPR013766">
    <property type="entry name" value="Thioredoxin_domain"/>
</dbReference>
<dbReference type="HOGENOM" id="CLU_1189859_0_0_1"/>